<dbReference type="STRING" id="1499966.U14_03004"/>
<protein>
    <recommendedName>
        <fullName evidence="1">Metallo-beta-lactamase domain-containing protein</fullName>
    </recommendedName>
</protein>
<dbReference type="InterPro" id="IPR036866">
    <property type="entry name" value="RibonucZ/Hydroxyglut_hydro"/>
</dbReference>
<dbReference type="Gene3D" id="3.60.15.10">
    <property type="entry name" value="Ribonuclease Z/Hydroxyacylglutathione hydrolase-like"/>
    <property type="match status" value="1"/>
</dbReference>
<name>A0A081BMZ3_9BACT</name>
<organism evidence="2">
    <name type="scientific">Candidatus Moduliflexus flocculans</name>
    <dbReference type="NCBI Taxonomy" id="1499966"/>
    <lineage>
        <taxon>Bacteria</taxon>
        <taxon>Candidatus Moduliflexota</taxon>
        <taxon>Candidatus Moduliflexia</taxon>
        <taxon>Candidatus Moduliflexales</taxon>
        <taxon>Candidatus Moduliflexaceae</taxon>
    </lineage>
</organism>
<keyword evidence="3" id="KW-1185">Reference proteome</keyword>
<dbReference type="SMART" id="SM00849">
    <property type="entry name" value="Lactamase_B"/>
    <property type="match status" value="1"/>
</dbReference>
<evidence type="ECO:0000259" key="1">
    <source>
        <dbReference type="SMART" id="SM00849"/>
    </source>
</evidence>
<evidence type="ECO:0000313" key="3">
    <source>
        <dbReference type="Proteomes" id="UP000030700"/>
    </source>
</evidence>
<evidence type="ECO:0000313" key="2">
    <source>
        <dbReference type="EMBL" id="GAK51759.1"/>
    </source>
</evidence>
<accession>A0A081BMZ3</accession>
<sequence length="229" mass="25275">MRQITSDVYMLEHIGPAPAFLLVSPKGLTLIDTGVPGKINTLIAEIEATQHTLAEVKQIVLTHCHTDHVGNVAEIVKRTQAKVIAHRDDVPYILQQQTLPALSPLKKLIFGLVDRVVKTHIARVDMPVADGETIDALGGLRVIHVPGHTPGSMALYQSERKIMFFGDTMFNERGLKVSPKIFNVDTAKVKDAAHKLAAHDIEIACFGHGEPFTENAREKIRQFLQEGTR</sequence>
<dbReference type="Pfam" id="PF00753">
    <property type="entry name" value="Lactamase_B"/>
    <property type="match status" value="1"/>
</dbReference>
<gene>
    <name evidence="2" type="ORF">U14_03004</name>
</gene>
<dbReference type="InterPro" id="IPR001279">
    <property type="entry name" value="Metallo-B-lactamas"/>
</dbReference>
<feature type="domain" description="Metallo-beta-lactamase" evidence="1">
    <location>
        <begin position="16"/>
        <end position="208"/>
    </location>
</feature>
<dbReference type="Proteomes" id="UP000030700">
    <property type="component" value="Unassembled WGS sequence"/>
</dbReference>
<dbReference type="SUPFAM" id="SSF56281">
    <property type="entry name" value="Metallo-hydrolase/oxidoreductase"/>
    <property type="match status" value="1"/>
</dbReference>
<proteinExistence type="predicted"/>
<dbReference type="CDD" id="cd07721">
    <property type="entry name" value="yflN-like_MBL-fold"/>
    <property type="match status" value="1"/>
</dbReference>
<dbReference type="InterPro" id="IPR050855">
    <property type="entry name" value="NDM-1-like"/>
</dbReference>
<reference evidence="2" key="1">
    <citation type="journal article" date="2015" name="PeerJ">
        <title>First genomic representation of candidate bacterial phylum KSB3 points to enhanced environmental sensing as a trigger of wastewater bulking.</title>
        <authorList>
            <person name="Sekiguchi Y."/>
            <person name="Ohashi A."/>
            <person name="Parks D.H."/>
            <person name="Yamauchi T."/>
            <person name="Tyson G.W."/>
            <person name="Hugenholtz P."/>
        </authorList>
    </citation>
    <scope>NUCLEOTIDE SEQUENCE [LARGE SCALE GENOMIC DNA]</scope>
</reference>
<dbReference type="PANTHER" id="PTHR42951:SF17">
    <property type="entry name" value="METALLO-BETA-LACTAMASE DOMAIN-CONTAINING PROTEIN"/>
    <property type="match status" value="1"/>
</dbReference>
<dbReference type="PANTHER" id="PTHR42951">
    <property type="entry name" value="METALLO-BETA-LACTAMASE DOMAIN-CONTAINING"/>
    <property type="match status" value="1"/>
</dbReference>
<dbReference type="AlphaFoldDB" id="A0A081BMZ3"/>
<dbReference type="EMBL" id="DF820457">
    <property type="protein sequence ID" value="GAK51759.1"/>
    <property type="molecule type" value="Genomic_DNA"/>
</dbReference>
<dbReference type="HOGENOM" id="CLU_030571_2_4_0"/>